<keyword evidence="1" id="KW-0812">Transmembrane</keyword>
<protein>
    <recommendedName>
        <fullName evidence="2">Acyltransferase 3 domain-containing protein</fullName>
    </recommendedName>
</protein>
<gene>
    <name evidence="3" type="ORF">EYY96_22580</name>
</gene>
<name>A0ABD7PZQ6_HAFAL</name>
<keyword evidence="1" id="KW-1133">Transmembrane helix</keyword>
<feature type="transmembrane region" description="Helical" evidence="1">
    <location>
        <begin position="84"/>
        <end position="105"/>
    </location>
</feature>
<dbReference type="Pfam" id="PF01757">
    <property type="entry name" value="Acyl_transf_3"/>
    <property type="match status" value="1"/>
</dbReference>
<feature type="domain" description="Acyltransferase 3" evidence="2">
    <location>
        <begin position="21"/>
        <end position="318"/>
    </location>
</feature>
<feature type="transmembrane region" description="Helical" evidence="1">
    <location>
        <begin position="246"/>
        <end position="266"/>
    </location>
</feature>
<sequence length="347" mass="38985">MNITPTKKQSPNSLGHEQSLSVSYMKAIGIIVVVIGHYTSGFFNIMLPYLYHMPLFFFIGGITLKKEPISIGAVKKISIKIIPYMITTYLITGLICVLLNEITGMYYGNPFTQNPLSMNFNNNPLFLVCWFLLAYYFSSLITRILITVTIHIEKQNLILILVSILIGFLAINQCAEIYNKEKLQILNLITQSVYGSTFMLLGFSLKKLALSIYNPLISVLLIVFIATLISYGLIKQSAMAWSTYPSGFIMSTVGSLLCIFVVLNISNILSSNDFNLLKQIGDNSKTIMSWHLSVFAIINVIFYYIGSGNIKGMKLDNTYAQYSFSLYTICGVMIPFICLKIKNRLSL</sequence>
<evidence type="ECO:0000313" key="4">
    <source>
        <dbReference type="Proteomes" id="UP000291600"/>
    </source>
</evidence>
<reference evidence="3 4" key="1">
    <citation type="submission" date="2019-02" db="EMBL/GenBank/DDBJ databases">
        <title>Comparative genomic analysis of the Hafnia genus genomes.</title>
        <authorList>
            <person name="Zhiqiu Y."/>
            <person name="Chao Y."/>
            <person name="Yuhui D."/>
            <person name="Di H."/>
            <person name="Bin L."/>
        </authorList>
    </citation>
    <scope>NUCLEOTIDE SEQUENCE [LARGE SCALE GENOMIC DNA]</scope>
    <source>
        <strain evidence="3 4">PCM_1210</strain>
    </source>
</reference>
<feature type="transmembrane region" description="Helical" evidence="1">
    <location>
        <begin position="45"/>
        <end position="64"/>
    </location>
</feature>
<comment type="caution">
    <text evidence="3">The sequence shown here is derived from an EMBL/GenBank/DDBJ whole genome shotgun (WGS) entry which is preliminary data.</text>
</comment>
<dbReference type="EMBL" id="SITJ01000081">
    <property type="protein sequence ID" value="TBL64747.1"/>
    <property type="molecule type" value="Genomic_DNA"/>
</dbReference>
<feature type="transmembrane region" description="Helical" evidence="1">
    <location>
        <begin position="125"/>
        <end position="146"/>
    </location>
</feature>
<dbReference type="InterPro" id="IPR002656">
    <property type="entry name" value="Acyl_transf_3_dom"/>
</dbReference>
<feature type="transmembrane region" description="Helical" evidence="1">
    <location>
        <begin position="158"/>
        <end position="178"/>
    </location>
</feature>
<evidence type="ECO:0000313" key="3">
    <source>
        <dbReference type="EMBL" id="TBL64747.1"/>
    </source>
</evidence>
<accession>A0ABD7PZQ6</accession>
<proteinExistence type="predicted"/>
<organism evidence="3 4">
    <name type="scientific">Hafnia alvei</name>
    <dbReference type="NCBI Taxonomy" id="569"/>
    <lineage>
        <taxon>Bacteria</taxon>
        <taxon>Pseudomonadati</taxon>
        <taxon>Pseudomonadota</taxon>
        <taxon>Gammaproteobacteria</taxon>
        <taxon>Enterobacterales</taxon>
        <taxon>Hafniaceae</taxon>
        <taxon>Hafnia</taxon>
    </lineage>
</organism>
<feature type="transmembrane region" description="Helical" evidence="1">
    <location>
        <begin position="21"/>
        <end position="39"/>
    </location>
</feature>
<evidence type="ECO:0000259" key="2">
    <source>
        <dbReference type="Pfam" id="PF01757"/>
    </source>
</evidence>
<feature type="transmembrane region" description="Helical" evidence="1">
    <location>
        <begin position="212"/>
        <end position="234"/>
    </location>
</feature>
<dbReference type="AlphaFoldDB" id="A0ABD7PZQ6"/>
<feature type="transmembrane region" description="Helical" evidence="1">
    <location>
        <begin position="287"/>
        <end position="307"/>
    </location>
</feature>
<evidence type="ECO:0000256" key="1">
    <source>
        <dbReference type="SAM" id="Phobius"/>
    </source>
</evidence>
<keyword evidence="1" id="KW-0472">Membrane</keyword>
<feature type="transmembrane region" description="Helical" evidence="1">
    <location>
        <begin position="184"/>
        <end position="205"/>
    </location>
</feature>
<dbReference type="RefSeq" id="WP_130971819.1">
    <property type="nucleotide sequence ID" value="NZ_SITJ01000081.1"/>
</dbReference>
<feature type="transmembrane region" description="Helical" evidence="1">
    <location>
        <begin position="319"/>
        <end position="339"/>
    </location>
</feature>
<dbReference type="Proteomes" id="UP000291600">
    <property type="component" value="Unassembled WGS sequence"/>
</dbReference>